<keyword evidence="3" id="KW-1185">Reference proteome</keyword>
<dbReference type="Proteomes" id="UP000035009">
    <property type="component" value="Unassembled WGS sequence"/>
</dbReference>
<proteinExistence type="predicted"/>
<dbReference type="RefSeq" id="WP_008376983.1">
    <property type="nucleotide sequence ID" value="NZ_BAOP01000005.1"/>
</dbReference>
<evidence type="ECO:0000313" key="3">
    <source>
        <dbReference type="Proteomes" id="UP000035009"/>
    </source>
</evidence>
<keyword evidence="1" id="KW-0560">Oxidoreductase</keyword>
<dbReference type="Gene3D" id="3.40.50.720">
    <property type="entry name" value="NAD(P)-binding Rossmann-like Domain"/>
    <property type="match status" value="1"/>
</dbReference>
<reference evidence="2 3" key="1">
    <citation type="submission" date="2013-02" db="EMBL/GenBank/DDBJ databases">
        <title>Whole genome shotgun sequence of Gordonia malaquae NBRC 108250.</title>
        <authorList>
            <person name="Yoshida I."/>
            <person name="Hosoyama A."/>
            <person name="Tsuchikane K."/>
            <person name="Ando Y."/>
            <person name="Baba S."/>
            <person name="Ohji S."/>
            <person name="Hamada M."/>
            <person name="Tamura T."/>
            <person name="Yamazoe A."/>
            <person name="Yamazaki S."/>
            <person name="Fujita N."/>
        </authorList>
    </citation>
    <scope>NUCLEOTIDE SEQUENCE [LARGE SCALE GENOMIC DNA]</scope>
    <source>
        <strain evidence="2 3">NBRC 108250</strain>
    </source>
</reference>
<protein>
    <submittedName>
        <fullName evidence="2">Putative oxidoreductase</fullName>
    </submittedName>
</protein>
<dbReference type="GO" id="GO:0016491">
    <property type="term" value="F:oxidoreductase activity"/>
    <property type="evidence" value="ECO:0007669"/>
    <property type="project" value="UniProtKB-KW"/>
</dbReference>
<sequence length="253" mass="27198">MNAHVDLIVVGRSTTKLAAVADQTGAAVLSADFCVLDDVRRLAADIVERTDSIDVLLNNAGGTFHPGDRTADGFEPNFQVNHLAGYLLTNLLHGRLAAASAGALVVNTSSIGNLWGRVDLTDLDGRRRQIGQPRAYGSSKLMNILFARGIAQRWAGDAIVAAAVHPGAVATSFGRDSKWVDLAYRSPLRHLGPITPEKGAQPLIALARRGADPVVNGVYFHRNRPNGPQSRQTRNQRLVDGLWEESSELVGLR</sequence>
<gene>
    <name evidence="2" type="ORF">GM1_005_00210</name>
</gene>
<dbReference type="EMBL" id="BAOP01000005">
    <property type="protein sequence ID" value="GAC78838.1"/>
    <property type="molecule type" value="Genomic_DNA"/>
</dbReference>
<evidence type="ECO:0000256" key="1">
    <source>
        <dbReference type="ARBA" id="ARBA00023002"/>
    </source>
</evidence>
<dbReference type="STRING" id="410332.SAMN04488550_0350"/>
<dbReference type="PANTHER" id="PTHR43157:SF31">
    <property type="entry name" value="PHOSPHATIDYLINOSITOL-GLYCAN BIOSYNTHESIS CLASS F PROTEIN"/>
    <property type="match status" value="1"/>
</dbReference>
<dbReference type="InterPro" id="IPR002347">
    <property type="entry name" value="SDR_fam"/>
</dbReference>
<name>M3VAG8_GORML</name>
<dbReference type="AlphaFoldDB" id="M3VAG8"/>
<dbReference type="PANTHER" id="PTHR43157">
    <property type="entry name" value="PHOSPHATIDYLINOSITOL-GLYCAN BIOSYNTHESIS CLASS F PROTEIN-RELATED"/>
    <property type="match status" value="1"/>
</dbReference>
<organism evidence="2 3">
    <name type="scientific">Gordonia malaquae NBRC 108250</name>
    <dbReference type="NCBI Taxonomy" id="1223542"/>
    <lineage>
        <taxon>Bacteria</taxon>
        <taxon>Bacillati</taxon>
        <taxon>Actinomycetota</taxon>
        <taxon>Actinomycetes</taxon>
        <taxon>Mycobacteriales</taxon>
        <taxon>Gordoniaceae</taxon>
        <taxon>Gordonia</taxon>
    </lineage>
</organism>
<dbReference type="PRINTS" id="PR00081">
    <property type="entry name" value="GDHRDH"/>
</dbReference>
<dbReference type="OrthoDB" id="3237043at2"/>
<accession>M3VAG8</accession>
<dbReference type="InterPro" id="IPR036291">
    <property type="entry name" value="NAD(P)-bd_dom_sf"/>
</dbReference>
<evidence type="ECO:0000313" key="2">
    <source>
        <dbReference type="EMBL" id="GAC78838.1"/>
    </source>
</evidence>
<comment type="caution">
    <text evidence="2">The sequence shown here is derived from an EMBL/GenBank/DDBJ whole genome shotgun (WGS) entry which is preliminary data.</text>
</comment>
<dbReference type="SUPFAM" id="SSF51735">
    <property type="entry name" value="NAD(P)-binding Rossmann-fold domains"/>
    <property type="match status" value="1"/>
</dbReference>
<dbReference type="eggNOG" id="COG1028">
    <property type="taxonomic scope" value="Bacteria"/>
</dbReference>
<dbReference type="Pfam" id="PF00106">
    <property type="entry name" value="adh_short"/>
    <property type="match status" value="1"/>
</dbReference>